<proteinExistence type="predicted"/>
<evidence type="ECO:0000256" key="1">
    <source>
        <dbReference type="SAM" id="Phobius"/>
    </source>
</evidence>
<accession>A3DC41</accession>
<dbReference type="Proteomes" id="UP000002145">
    <property type="component" value="Chromosome"/>
</dbReference>
<keyword evidence="1" id="KW-0812">Transmembrane</keyword>
<protein>
    <submittedName>
        <fullName evidence="2">Uncharacterized protein</fullName>
    </submittedName>
</protein>
<feature type="transmembrane region" description="Helical" evidence="1">
    <location>
        <begin position="45"/>
        <end position="63"/>
    </location>
</feature>
<name>A3DC41_ACET2</name>
<reference evidence="2 3" key="2">
    <citation type="journal article" date="2013" name="Biotechnol. Biofuels">
        <title>Global transcriptome analysis of Clostridium thermocellum ATCC 27405 during growth on dilute acid pretreated Populus and switchgrass.</title>
        <authorList>
            <person name="Wilson C.M."/>
            <person name="Rodriguez M.Jr."/>
            <person name="Johnson C.M."/>
            <person name="Martin S.L."/>
            <person name="Chu T.M."/>
            <person name="Wolfinger R.D."/>
            <person name="Hauser L.J."/>
            <person name="Land M.L."/>
            <person name="Klingeman D.M."/>
            <person name="Syed M.H."/>
            <person name="Ragauskas A.J."/>
            <person name="Tschaplinski T.J."/>
            <person name="Mielenz J.R."/>
            <person name="Brown S.D."/>
        </authorList>
    </citation>
    <scope>NUCLEOTIDE SEQUENCE [LARGE SCALE GENOMIC DNA]</scope>
    <source>
        <strain evidence="3">ATCC 27405 / DSM 1237 / JCM 9322 / NBRC 103400 / NCIMB 10682 / NRRL B-4536 / VPI 7372</strain>
    </source>
</reference>
<dbReference type="AlphaFoldDB" id="A3DC41"/>
<gene>
    <name evidence="2" type="ordered locus">Cthe_0281</name>
</gene>
<reference evidence="3" key="1">
    <citation type="submission" date="2007-02" db="EMBL/GenBank/DDBJ databases">
        <title>Complete sequence of Clostridium thermocellum ATCC 27405.</title>
        <authorList>
            <consortium name="US DOE Joint Genome Institute"/>
            <person name="Copeland A."/>
            <person name="Lucas S."/>
            <person name="Lapidus A."/>
            <person name="Barry K."/>
            <person name="Detter J.C."/>
            <person name="Glavina del Rio T."/>
            <person name="Hammon N."/>
            <person name="Israni S."/>
            <person name="Dalin E."/>
            <person name="Tice H."/>
            <person name="Pitluck S."/>
            <person name="Chertkov O."/>
            <person name="Brettin T."/>
            <person name="Bruce D."/>
            <person name="Han C."/>
            <person name="Tapia R."/>
            <person name="Gilna P."/>
            <person name="Schmutz J."/>
            <person name="Larimer F."/>
            <person name="Land M."/>
            <person name="Hauser L."/>
            <person name="Kyrpides N."/>
            <person name="Mikhailova N."/>
            <person name="Wu J.H.D."/>
            <person name="Newcomb M."/>
            <person name="Richardson P."/>
        </authorList>
    </citation>
    <scope>NUCLEOTIDE SEQUENCE [LARGE SCALE GENOMIC DNA]</scope>
    <source>
        <strain evidence="3">ATCC 27405 / DSM 1237 / JCM 9322 / NBRC 103400 / NCIMB 10682 / NRRL B-4536 / VPI 7372</strain>
    </source>
</reference>
<evidence type="ECO:0000313" key="2">
    <source>
        <dbReference type="EMBL" id="ABN51520.1"/>
    </source>
</evidence>
<sequence length="83" mass="10196">MYKPITGKVRYIRQYKQSVPACIAFVFSLAFYQIRTNFFEPIDCYVYHLSYQWIDIIIYLIYFKIYILKEKIFYIPTIKLTIN</sequence>
<dbReference type="HOGENOM" id="CLU_2536777_0_0_9"/>
<keyword evidence="1" id="KW-0472">Membrane</keyword>
<dbReference type="STRING" id="203119.Cthe_0281"/>
<evidence type="ECO:0000313" key="3">
    <source>
        <dbReference type="Proteomes" id="UP000002145"/>
    </source>
</evidence>
<dbReference type="EMBL" id="CP000568">
    <property type="protein sequence ID" value="ABN51520.1"/>
    <property type="molecule type" value="Genomic_DNA"/>
</dbReference>
<feature type="transmembrane region" description="Helical" evidence="1">
    <location>
        <begin position="21"/>
        <end position="39"/>
    </location>
</feature>
<dbReference type="KEGG" id="cth:Cthe_0281"/>
<keyword evidence="3" id="KW-1185">Reference proteome</keyword>
<organism evidence="2 3">
    <name type="scientific">Acetivibrio thermocellus (strain ATCC 27405 / DSM 1237 / JCM 9322 / NBRC 103400 / NCIMB 10682 / NRRL B-4536 / VPI 7372)</name>
    <name type="common">Clostridium thermocellum</name>
    <dbReference type="NCBI Taxonomy" id="203119"/>
    <lineage>
        <taxon>Bacteria</taxon>
        <taxon>Bacillati</taxon>
        <taxon>Bacillota</taxon>
        <taxon>Clostridia</taxon>
        <taxon>Eubacteriales</taxon>
        <taxon>Oscillospiraceae</taxon>
        <taxon>Acetivibrio</taxon>
    </lineage>
</organism>
<keyword evidence="1" id="KW-1133">Transmembrane helix</keyword>